<proteinExistence type="predicted"/>
<evidence type="ECO:0000313" key="1">
    <source>
        <dbReference type="EMBL" id="MFD2729852.1"/>
    </source>
</evidence>
<comment type="caution">
    <text evidence="1">The sequence shown here is derived from an EMBL/GenBank/DDBJ whole genome shotgun (WGS) entry which is preliminary data.</text>
</comment>
<name>A0ABW5TL35_9ENTE</name>
<gene>
    <name evidence="1" type="ORF">ACFSR0_10635</name>
</gene>
<dbReference type="Proteomes" id="UP001597427">
    <property type="component" value="Unassembled WGS sequence"/>
</dbReference>
<dbReference type="EMBL" id="JBHUMO010000062">
    <property type="protein sequence ID" value="MFD2729852.1"/>
    <property type="molecule type" value="Genomic_DNA"/>
</dbReference>
<protein>
    <recommendedName>
        <fullName evidence="3">Transcriptional regulator</fullName>
    </recommendedName>
</protein>
<reference evidence="2" key="1">
    <citation type="journal article" date="2019" name="Int. J. Syst. Evol. Microbiol.">
        <title>The Global Catalogue of Microorganisms (GCM) 10K type strain sequencing project: providing services to taxonomists for standard genome sequencing and annotation.</title>
        <authorList>
            <consortium name="The Broad Institute Genomics Platform"/>
            <consortium name="The Broad Institute Genome Sequencing Center for Infectious Disease"/>
            <person name="Wu L."/>
            <person name="Ma J."/>
        </authorList>
    </citation>
    <scope>NUCLEOTIDE SEQUENCE [LARGE SCALE GENOMIC DNA]</scope>
    <source>
        <strain evidence="2">TISTR 932</strain>
    </source>
</reference>
<dbReference type="RefSeq" id="WP_379982592.1">
    <property type="nucleotide sequence ID" value="NZ_JBHUMO010000062.1"/>
</dbReference>
<evidence type="ECO:0000313" key="2">
    <source>
        <dbReference type="Proteomes" id="UP001597427"/>
    </source>
</evidence>
<accession>A0ABW5TL35</accession>
<organism evidence="1 2">
    <name type="scientific">Enterococcus camelliae</name>
    <dbReference type="NCBI Taxonomy" id="453959"/>
    <lineage>
        <taxon>Bacteria</taxon>
        <taxon>Bacillati</taxon>
        <taxon>Bacillota</taxon>
        <taxon>Bacilli</taxon>
        <taxon>Lactobacillales</taxon>
        <taxon>Enterococcaceae</taxon>
        <taxon>Enterococcus</taxon>
    </lineage>
</organism>
<evidence type="ECO:0008006" key="3">
    <source>
        <dbReference type="Google" id="ProtNLM"/>
    </source>
</evidence>
<sequence length="120" mass="14710">MRDQMTLDAHTFYDSLSTDLQELLTSDIHEVMYSEIYTNYRKIHPFLKNFYEKKLVNVIHRNVFQYQNQKNQELIIQTIETTYFFKTYHFLKIFYNFQEVSIDFLQELLNYSQSKVPVIE</sequence>
<keyword evidence="2" id="KW-1185">Reference proteome</keyword>